<gene>
    <name evidence="3" type="ORF">SAMIE_1014770</name>
</gene>
<proteinExistence type="predicted"/>
<evidence type="ECO:0000256" key="1">
    <source>
        <dbReference type="SAM" id="Phobius"/>
    </source>
</evidence>
<dbReference type="AlphaFoldDB" id="A0A494W3Q7"/>
<evidence type="ECO:0000313" key="4">
    <source>
        <dbReference type="Proteomes" id="UP000279959"/>
    </source>
</evidence>
<dbReference type="EMBL" id="AP018664">
    <property type="protein sequence ID" value="BBD97976.1"/>
    <property type="molecule type" value="Genomic_DNA"/>
</dbReference>
<dbReference type="RefSeq" id="WP_066697409.1">
    <property type="nucleotide sequence ID" value="NZ_AP018664.1"/>
</dbReference>
<organism evidence="3 4">
    <name type="scientific">Sphingobium amiense</name>
    <dbReference type="NCBI Taxonomy" id="135719"/>
    <lineage>
        <taxon>Bacteria</taxon>
        <taxon>Pseudomonadati</taxon>
        <taxon>Pseudomonadota</taxon>
        <taxon>Alphaproteobacteria</taxon>
        <taxon>Sphingomonadales</taxon>
        <taxon>Sphingomonadaceae</taxon>
        <taxon>Sphingobium</taxon>
    </lineage>
</organism>
<accession>A0A494W3Q7</accession>
<evidence type="ECO:0000313" key="3">
    <source>
        <dbReference type="EMBL" id="BBD97976.1"/>
    </source>
</evidence>
<keyword evidence="1" id="KW-0472">Membrane</keyword>
<sequence length="183" mass="19582">MKQRAHHGLARLPLKHLGSDRRGATLVEFGFIIIPLIAIVLAVVQVAITLFTQQTLETATEKSARLVMTGQNRASNTTQAAFKTLVCGKLPSFVNCGDVMVDVAAFPTVAAADTSTPTITYTNGVPSNSWSYNPGSDGEIVRLRIMYLASSAAGPLNFTVANQPNGKRLMIATLIFKNETTST</sequence>
<feature type="domain" description="TadE-like" evidence="2">
    <location>
        <begin position="23"/>
        <end position="65"/>
    </location>
</feature>
<keyword evidence="4" id="KW-1185">Reference proteome</keyword>
<dbReference type="Proteomes" id="UP000279959">
    <property type="component" value="Chromosome"/>
</dbReference>
<dbReference type="KEGG" id="sami:SAMIE_1014770"/>
<evidence type="ECO:0000259" key="2">
    <source>
        <dbReference type="Pfam" id="PF07811"/>
    </source>
</evidence>
<keyword evidence="1" id="KW-1133">Transmembrane helix</keyword>
<reference evidence="3 4" key="1">
    <citation type="submission" date="2018-05" db="EMBL/GenBank/DDBJ databases">
        <title>Complete Genome Sequence of the Nonylphenol-Degrading Bacterium Sphingobium amiense DSM 16289T.</title>
        <authorList>
            <person name="Ootsuka M."/>
            <person name="Nishizawa T."/>
            <person name="Ohta H."/>
        </authorList>
    </citation>
    <scope>NUCLEOTIDE SEQUENCE [LARGE SCALE GENOMIC DNA]</scope>
    <source>
        <strain evidence="3 4">DSM 16289</strain>
    </source>
</reference>
<dbReference type="Pfam" id="PF07811">
    <property type="entry name" value="TadE"/>
    <property type="match status" value="1"/>
</dbReference>
<feature type="transmembrane region" description="Helical" evidence="1">
    <location>
        <begin position="29"/>
        <end position="52"/>
    </location>
</feature>
<protein>
    <submittedName>
        <fullName evidence="3">Pilus assembly protein</fullName>
    </submittedName>
</protein>
<dbReference type="InterPro" id="IPR012495">
    <property type="entry name" value="TadE-like_dom"/>
</dbReference>
<keyword evidence="1" id="KW-0812">Transmembrane</keyword>
<name>A0A494W3Q7_9SPHN</name>